<organism evidence="9 10">
    <name type="scientific">Myriangium duriaei CBS 260.36</name>
    <dbReference type="NCBI Taxonomy" id="1168546"/>
    <lineage>
        <taxon>Eukaryota</taxon>
        <taxon>Fungi</taxon>
        <taxon>Dikarya</taxon>
        <taxon>Ascomycota</taxon>
        <taxon>Pezizomycotina</taxon>
        <taxon>Dothideomycetes</taxon>
        <taxon>Dothideomycetidae</taxon>
        <taxon>Myriangiales</taxon>
        <taxon>Myriangiaceae</taxon>
        <taxon>Myriangium</taxon>
    </lineage>
</organism>
<dbReference type="CDD" id="cd11370">
    <property type="entry name" value="RNase_PH_RRP41"/>
    <property type="match status" value="1"/>
</dbReference>
<evidence type="ECO:0000256" key="1">
    <source>
        <dbReference type="ARBA" id="ARBA00004496"/>
    </source>
</evidence>
<gene>
    <name evidence="9" type="ORF">K461DRAFT_226886</name>
</gene>
<evidence type="ECO:0000256" key="5">
    <source>
        <dbReference type="ARBA" id="ARBA00022835"/>
    </source>
</evidence>
<dbReference type="GO" id="GO:0005840">
    <property type="term" value="C:ribosome"/>
    <property type="evidence" value="ECO:0007669"/>
    <property type="project" value="UniProtKB-KW"/>
</dbReference>
<dbReference type="InterPro" id="IPR027408">
    <property type="entry name" value="PNPase/RNase_PH_dom_sf"/>
</dbReference>
<dbReference type="Proteomes" id="UP000799439">
    <property type="component" value="Unassembled WGS sequence"/>
</dbReference>
<reference evidence="9" key="1">
    <citation type="journal article" date="2020" name="Stud. Mycol.">
        <title>101 Dothideomycetes genomes: a test case for predicting lifestyles and emergence of pathogens.</title>
        <authorList>
            <person name="Haridas S."/>
            <person name="Albert R."/>
            <person name="Binder M."/>
            <person name="Bloem J."/>
            <person name="Labutti K."/>
            <person name="Salamov A."/>
            <person name="Andreopoulos B."/>
            <person name="Baker S."/>
            <person name="Barry K."/>
            <person name="Bills G."/>
            <person name="Bluhm B."/>
            <person name="Cannon C."/>
            <person name="Castanera R."/>
            <person name="Culley D."/>
            <person name="Daum C."/>
            <person name="Ezra D."/>
            <person name="Gonzalez J."/>
            <person name="Henrissat B."/>
            <person name="Kuo A."/>
            <person name="Liang C."/>
            <person name="Lipzen A."/>
            <person name="Lutzoni F."/>
            <person name="Magnuson J."/>
            <person name="Mondo S."/>
            <person name="Nolan M."/>
            <person name="Ohm R."/>
            <person name="Pangilinan J."/>
            <person name="Park H.-J."/>
            <person name="Ramirez L."/>
            <person name="Alfaro M."/>
            <person name="Sun H."/>
            <person name="Tritt A."/>
            <person name="Yoshinaga Y."/>
            <person name="Zwiers L.-H."/>
            <person name="Turgeon B."/>
            <person name="Goodwin S."/>
            <person name="Spatafora J."/>
            <person name="Crous P."/>
            <person name="Grigoriev I."/>
        </authorList>
    </citation>
    <scope>NUCLEOTIDE SEQUENCE</scope>
    <source>
        <strain evidence="9">CBS 260.36</strain>
    </source>
</reference>
<dbReference type="GO" id="GO:0034475">
    <property type="term" value="P:U4 snRNA 3'-end processing"/>
    <property type="evidence" value="ECO:0007669"/>
    <property type="project" value="TreeGrafter"/>
</dbReference>
<dbReference type="GO" id="GO:0000177">
    <property type="term" value="C:cytoplasmic exosome (RNase complex)"/>
    <property type="evidence" value="ECO:0007669"/>
    <property type="project" value="TreeGrafter"/>
</dbReference>
<dbReference type="GO" id="GO:0005730">
    <property type="term" value="C:nucleolus"/>
    <property type="evidence" value="ECO:0007669"/>
    <property type="project" value="UniProtKB-SubCell"/>
</dbReference>
<keyword evidence="9" id="KW-0689">Ribosomal protein</keyword>
<proteinExistence type="inferred from homology"/>
<comment type="caution">
    <text evidence="9">The sequence shown here is derived from an EMBL/GenBank/DDBJ whole genome shotgun (WGS) entry which is preliminary data.</text>
</comment>
<dbReference type="SUPFAM" id="SSF55666">
    <property type="entry name" value="Ribonuclease PH domain 2-like"/>
    <property type="match status" value="1"/>
</dbReference>
<dbReference type="GO" id="GO:0071028">
    <property type="term" value="P:nuclear mRNA surveillance"/>
    <property type="evidence" value="ECO:0007669"/>
    <property type="project" value="TreeGrafter"/>
</dbReference>
<dbReference type="GO" id="GO:0016075">
    <property type="term" value="P:rRNA catabolic process"/>
    <property type="evidence" value="ECO:0007669"/>
    <property type="project" value="TreeGrafter"/>
</dbReference>
<protein>
    <recommendedName>
        <fullName evidence="7">Ribosomal RNA-processing protein 41</fullName>
    </recommendedName>
</protein>
<comment type="subcellular location">
    <subcellularLocation>
        <location evidence="1">Cytoplasm</location>
    </subcellularLocation>
    <subcellularLocation>
        <location evidence="2">Nucleus</location>
        <location evidence="2">Nucleolus</location>
    </subcellularLocation>
</comment>
<evidence type="ECO:0000259" key="8">
    <source>
        <dbReference type="Pfam" id="PF01138"/>
    </source>
</evidence>
<dbReference type="InterPro" id="IPR050080">
    <property type="entry name" value="RNase_PH"/>
</dbReference>
<dbReference type="InterPro" id="IPR001247">
    <property type="entry name" value="ExoRNase_PH_dom1"/>
</dbReference>
<dbReference type="FunFam" id="3.30.230.70:FF:000004">
    <property type="entry name" value="Exosome complex component Rrp41"/>
    <property type="match status" value="1"/>
</dbReference>
<dbReference type="AlphaFoldDB" id="A0A9P4J1U6"/>
<dbReference type="Gene3D" id="3.30.230.70">
    <property type="entry name" value="GHMP Kinase, N-terminal domain"/>
    <property type="match status" value="1"/>
</dbReference>
<dbReference type="GO" id="GO:0003723">
    <property type="term" value="F:RNA binding"/>
    <property type="evidence" value="ECO:0007669"/>
    <property type="project" value="TreeGrafter"/>
</dbReference>
<dbReference type="InterPro" id="IPR020568">
    <property type="entry name" value="Ribosomal_Su5_D2-typ_SF"/>
</dbReference>
<feature type="domain" description="Exoribonuclease phosphorolytic" evidence="8">
    <location>
        <begin position="22"/>
        <end position="154"/>
    </location>
</feature>
<sequence length="253" mass="27057">MPLDTSSYALAHLRLDGRRWNELRHLSGQISTQAAADGSSYLEMGNTKVLCTVTGPAEPSRRGGRSEQSNDAKVEVEIDVAAFATTDRRRRARGDKRTTELSHLLASTFSSTLFTHLYPHSTITITLHVLSSDGSLLAALINASTLALVDAGIPMPDYVAAVTAGSTATYASNDGEADPLLDLSSAEETELPFLTLATVGKGRVACMLMETRVQTTRLESMVAVAVDGCAEVRRLLDEIVRAHGREVLAKSVG</sequence>
<dbReference type="PANTHER" id="PTHR11953">
    <property type="entry name" value="EXOSOME COMPLEX COMPONENT"/>
    <property type="match status" value="1"/>
</dbReference>
<comment type="similarity">
    <text evidence="3">Belongs to the RNase PH family.</text>
</comment>
<keyword evidence="4" id="KW-0963">Cytoplasm</keyword>
<dbReference type="GO" id="GO:0000176">
    <property type="term" value="C:nuclear exosome (RNase complex)"/>
    <property type="evidence" value="ECO:0007669"/>
    <property type="project" value="TreeGrafter"/>
</dbReference>
<evidence type="ECO:0000256" key="4">
    <source>
        <dbReference type="ARBA" id="ARBA00022490"/>
    </source>
</evidence>
<dbReference type="Pfam" id="PF01138">
    <property type="entry name" value="RNase_PH"/>
    <property type="match status" value="1"/>
</dbReference>
<dbReference type="EMBL" id="ML996087">
    <property type="protein sequence ID" value="KAF2151735.1"/>
    <property type="molecule type" value="Genomic_DNA"/>
</dbReference>
<keyword evidence="5" id="KW-0271">Exosome</keyword>
<comment type="subunit">
    <text evidence="6">Component of the RNA exosome complex. Specifically part of the catalytically inactive RNA exosome core complex (Exo-9) which may associate with the catalytic subunits RRP6 and DIS3 in cytoplasmic- and nuclear-specific RNA exosome complex forms. Exo-9 is formed by a hexameric base ring of RNase PH domain-containing subunits and a cap ring consisting of CSL4, RRP4 and RRP40.</text>
</comment>
<evidence type="ECO:0000256" key="3">
    <source>
        <dbReference type="ARBA" id="ARBA00006678"/>
    </source>
</evidence>
<evidence type="ECO:0000256" key="6">
    <source>
        <dbReference type="ARBA" id="ARBA00063066"/>
    </source>
</evidence>
<evidence type="ECO:0000256" key="7">
    <source>
        <dbReference type="ARBA" id="ARBA00077929"/>
    </source>
</evidence>
<dbReference type="GO" id="GO:0071051">
    <property type="term" value="P:poly(A)-dependent snoRNA 3'-end processing"/>
    <property type="evidence" value="ECO:0007669"/>
    <property type="project" value="TreeGrafter"/>
</dbReference>
<keyword evidence="10" id="KW-1185">Reference proteome</keyword>
<evidence type="ECO:0000256" key="2">
    <source>
        <dbReference type="ARBA" id="ARBA00004604"/>
    </source>
</evidence>
<dbReference type="InterPro" id="IPR036345">
    <property type="entry name" value="ExoRNase_PH_dom2_sf"/>
</dbReference>
<evidence type="ECO:0000313" key="10">
    <source>
        <dbReference type="Proteomes" id="UP000799439"/>
    </source>
</evidence>
<accession>A0A9P4J1U6</accession>
<dbReference type="SUPFAM" id="SSF54211">
    <property type="entry name" value="Ribosomal protein S5 domain 2-like"/>
    <property type="match status" value="1"/>
</dbReference>
<dbReference type="OrthoDB" id="437922at2759"/>
<name>A0A9P4J1U6_9PEZI</name>
<keyword evidence="9" id="KW-0687">Ribonucleoprotein</keyword>
<evidence type="ECO:0000313" key="9">
    <source>
        <dbReference type="EMBL" id="KAF2151735.1"/>
    </source>
</evidence>
<dbReference type="PANTHER" id="PTHR11953:SF0">
    <property type="entry name" value="EXOSOME COMPLEX COMPONENT RRP41"/>
    <property type="match status" value="1"/>
</dbReference>